<evidence type="ECO:0000259" key="3">
    <source>
        <dbReference type="PROSITE" id="PS51722"/>
    </source>
</evidence>
<dbReference type="SUPFAM" id="SSF54980">
    <property type="entry name" value="EF-G C-terminal domain-like"/>
    <property type="match status" value="2"/>
</dbReference>
<dbReference type="PANTHER" id="PTHR42908:SF8">
    <property type="entry name" value="TR-TYPE G DOMAIN-CONTAINING PROTEIN"/>
    <property type="match status" value="1"/>
</dbReference>
<dbReference type="InterPro" id="IPR009000">
    <property type="entry name" value="Transl_B-barrel_sf"/>
</dbReference>
<dbReference type="PROSITE" id="PS00301">
    <property type="entry name" value="G_TR_1"/>
    <property type="match status" value="1"/>
</dbReference>
<accession>E3BEQ7</accession>
<dbReference type="InterPro" id="IPR005225">
    <property type="entry name" value="Small_GTP-bd"/>
</dbReference>
<dbReference type="SUPFAM" id="SSF52540">
    <property type="entry name" value="P-loop containing nucleoside triphosphate hydrolases"/>
    <property type="match status" value="1"/>
</dbReference>
<organism evidence="4 5">
    <name type="scientific">Vibrio caribbeanicus ATCC BAA-2122</name>
    <dbReference type="NCBI Taxonomy" id="796620"/>
    <lineage>
        <taxon>Bacteria</taxon>
        <taxon>Pseudomonadati</taxon>
        <taxon>Pseudomonadota</taxon>
        <taxon>Gammaproteobacteria</taxon>
        <taxon>Vibrionales</taxon>
        <taxon>Vibrionaceae</taxon>
        <taxon>Vibrio</taxon>
    </lineage>
</organism>
<dbReference type="Gene3D" id="3.30.70.870">
    <property type="entry name" value="Elongation Factor G (Translational Gtpase), domain 3"/>
    <property type="match status" value="1"/>
</dbReference>
<proteinExistence type="predicted"/>
<dbReference type="InterPro" id="IPR000795">
    <property type="entry name" value="T_Tr_GTP-bd_dom"/>
</dbReference>
<sequence>MEHTNIRNIAIIAHVDHGKTSLVDTLLRATTSLSRQDNCRELLLDSNDQERERGITILSKVTAVNWNQKRINIIDTPGHADFSGEVERVIDMADAALIVVDAVEGPMPQTRFVAQKAIQNDLKILVAINKIDRREANPQHALDRVYDLLVQLGASLEQLDFDAIFCSARNQFSYDAFSEFDDTMGMTPLLDMLVDKVSYPCLAEGNEPVLQIHQLDYSPYLGLIGVGKVLSGEFYKGQAVAIKREGLEDKNGTIREVYHSEGLQRVSIPKGQAGDIIAFCGIEDIAISDVITSRGNQIKLPQLKVDLPSVSVQFSVNDSPFAGQEGTVLQSKALAERLKMESTYDAALKVCDSPDGGNVEVIGRGELHLGVLIENMRREGKEFCISRPKVLNGKSIPEGKEPYDKCFINCENEYLGAIIHELGVREAVLLSSLRLENGQNELVFRGAKRGFLGLRHAINNLSGGTASLHLEDDGYDKTCSARVGQRHESVMVSNGTGKALNHSLTHLQDRGRMMIKHGQQVFTGQIIGSANSPSDLWVNCRQGKQLARVWRTTADKHYALKATFTMSLEQAMSWINDDELIEVTPQNIRLKKKSSSTIMLK</sequence>
<dbReference type="Gene3D" id="3.40.50.300">
    <property type="entry name" value="P-loop containing nucleotide triphosphate hydrolases"/>
    <property type="match status" value="1"/>
</dbReference>
<dbReference type="PRINTS" id="PR00315">
    <property type="entry name" value="ELONGATNFCT"/>
</dbReference>
<dbReference type="GO" id="GO:0097216">
    <property type="term" value="F:guanosine tetraphosphate binding"/>
    <property type="evidence" value="ECO:0007669"/>
    <property type="project" value="UniProtKB-ARBA"/>
</dbReference>
<dbReference type="PANTHER" id="PTHR42908">
    <property type="entry name" value="TRANSLATION ELONGATION FACTOR-RELATED"/>
    <property type="match status" value="1"/>
</dbReference>
<dbReference type="eggNOG" id="COG1217">
    <property type="taxonomic scope" value="Bacteria"/>
</dbReference>
<dbReference type="Pfam" id="PF21018">
    <property type="entry name" value="BipA_C"/>
    <property type="match status" value="1"/>
</dbReference>
<keyword evidence="5" id="KW-1185">Reference proteome</keyword>
<feature type="domain" description="Tr-type G" evidence="3">
    <location>
        <begin position="4"/>
        <end position="209"/>
    </location>
</feature>
<dbReference type="InterPro" id="IPR000640">
    <property type="entry name" value="EFG_V-like"/>
</dbReference>
<dbReference type="STRING" id="796620.VIBC2010_15964"/>
<name>E3BEQ7_9VIBR</name>
<evidence type="ECO:0000256" key="2">
    <source>
        <dbReference type="ARBA" id="ARBA00023134"/>
    </source>
</evidence>
<dbReference type="InterPro" id="IPR027417">
    <property type="entry name" value="P-loop_NTPase"/>
</dbReference>
<protein>
    <submittedName>
        <fullName evidence="4">TypA protein</fullName>
    </submittedName>
</protein>
<dbReference type="Gene3D" id="2.40.30.10">
    <property type="entry name" value="Translation factors"/>
    <property type="match status" value="1"/>
</dbReference>
<dbReference type="Gene3D" id="2.40.50.250">
    <property type="entry name" value="bipa protein"/>
    <property type="match status" value="1"/>
</dbReference>
<dbReference type="InterPro" id="IPR035647">
    <property type="entry name" value="EFG_III/V"/>
</dbReference>
<dbReference type="InterPro" id="IPR048876">
    <property type="entry name" value="BipA_C"/>
</dbReference>
<dbReference type="Pfam" id="PF00009">
    <property type="entry name" value="GTP_EFTU"/>
    <property type="match status" value="1"/>
</dbReference>
<evidence type="ECO:0000313" key="4">
    <source>
        <dbReference type="EMBL" id="EFP98424.1"/>
    </source>
</evidence>
<dbReference type="GO" id="GO:1990904">
    <property type="term" value="C:ribonucleoprotein complex"/>
    <property type="evidence" value="ECO:0007669"/>
    <property type="project" value="TreeGrafter"/>
</dbReference>
<dbReference type="Proteomes" id="UP000002943">
    <property type="component" value="Unassembled WGS sequence"/>
</dbReference>
<evidence type="ECO:0000256" key="1">
    <source>
        <dbReference type="ARBA" id="ARBA00022741"/>
    </source>
</evidence>
<dbReference type="NCBIfam" id="TIGR00231">
    <property type="entry name" value="small_GTP"/>
    <property type="match status" value="1"/>
</dbReference>
<dbReference type="PROSITE" id="PS51722">
    <property type="entry name" value="G_TR_2"/>
    <property type="match status" value="1"/>
</dbReference>
<dbReference type="OrthoDB" id="5885703at2"/>
<dbReference type="GO" id="GO:0003924">
    <property type="term" value="F:GTPase activity"/>
    <property type="evidence" value="ECO:0007669"/>
    <property type="project" value="InterPro"/>
</dbReference>
<dbReference type="InterPro" id="IPR031157">
    <property type="entry name" value="G_TR_CS"/>
</dbReference>
<reference evidence="4 5" key="1">
    <citation type="journal article" date="2012" name="Int. J. Syst. Evol. Microbiol.">
        <title>Vibrio caribbeanicus sp. nov., isolated from the marine sponge Scleritoderma cyanea.</title>
        <authorList>
            <person name="Hoffmann M."/>
            <person name="Monday S.R."/>
            <person name="Allard M.W."/>
            <person name="Strain E.A."/>
            <person name="Whittaker P."/>
            <person name="Naum M."/>
            <person name="McCarthy P.J."/>
            <person name="Lopez J.V."/>
            <person name="Fischer M."/>
            <person name="Brown E.W."/>
        </authorList>
    </citation>
    <scope>NUCLEOTIDE SEQUENCE [LARGE SCALE GENOMIC DNA]</scope>
    <source>
        <strain evidence="4 5">ATCC BAA-2122</strain>
    </source>
</reference>
<dbReference type="GO" id="GO:0005525">
    <property type="term" value="F:GTP binding"/>
    <property type="evidence" value="ECO:0007669"/>
    <property type="project" value="UniProtKB-KW"/>
</dbReference>
<dbReference type="Gene3D" id="3.30.70.240">
    <property type="match status" value="1"/>
</dbReference>
<dbReference type="SUPFAM" id="SSF50447">
    <property type="entry name" value="Translation proteins"/>
    <property type="match status" value="1"/>
</dbReference>
<gene>
    <name evidence="4" type="ORF">VIBC2010_15964</name>
</gene>
<dbReference type="Pfam" id="PF00679">
    <property type="entry name" value="EFG_C"/>
    <property type="match status" value="1"/>
</dbReference>
<keyword evidence="2" id="KW-0342">GTP-binding</keyword>
<evidence type="ECO:0000313" key="5">
    <source>
        <dbReference type="Proteomes" id="UP000002943"/>
    </source>
</evidence>
<comment type="caution">
    <text evidence="4">The sequence shown here is derived from an EMBL/GenBank/DDBJ whole genome shotgun (WGS) entry which is preliminary data.</text>
</comment>
<dbReference type="AlphaFoldDB" id="E3BEQ7"/>
<keyword evidence="1" id="KW-0547">Nucleotide-binding</keyword>
<dbReference type="InterPro" id="IPR042116">
    <property type="entry name" value="TypA/BipA_C"/>
</dbReference>
<dbReference type="EMBL" id="AEIU01000003">
    <property type="protein sequence ID" value="EFP98424.1"/>
    <property type="molecule type" value="Genomic_DNA"/>
</dbReference>
<dbReference type="GO" id="GO:0005829">
    <property type="term" value="C:cytosol"/>
    <property type="evidence" value="ECO:0007669"/>
    <property type="project" value="TreeGrafter"/>
</dbReference>
<dbReference type="RefSeq" id="WP_009599350.1">
    <property type="nucleotide sequence ID" value="NZ_AEIU01000003.1"/>
</dbReference>